<proteinExistence type="predicted"/>
<dbReference type="Proteomes" id="UP000033054">
    <property type="component" value="Chromosome"/>
</dbReference>
<dbReference type="GO" id="GO:0016788">
    <property type="term" value="F:hydrolase activity, acting on ester bonds"/>
    <property type="evidence" value="ECO:0007669"/>
    <property type="project" value="UniProtKB-ARBA"/>
</dbReference>
<sequence>MDTLKVPAPLFSPDGGTFHIRTQVRLTADALPLGAVIEYSLDNGATWQTGSQFTLITGGTVLSRIRSGNKVSLSRSSAVFNLYFERMLVIGNSIMNHGPAPDLGWFNNNGMAASAPEKDFVHLLTGRLRAFYPTMTVTLQSGGNFERQFGTTDYSFDEFKESLQQVQPDLILVRLGENIDDSQVPKRGFETQLSQLLDGLANYGQPVRVVCTTSVWQQPQADAIIRKVTTEKGHALVDLSCMVGQSQYFASQYTNLGVAAHPNDTGMQRIADLIWEKLK</sequence>
<keyword evidence="2" id="KW-1185">Reference proteome</keyword>
<dbReference type="CDD" id="cd00229">
    <property type="entry name" value="SGNH_hydrolase"/>
    <property type="match status" value="1"/>
</dbReference>
<protein>
    <recommendedName>
        <fullName evidence="3">SGNH hydrolase-type esterase domain-containing protein</fullName>
    </recommendedName>
</protein>
<evidence type="ECO:0000313" key="1">
    <source>
        <dbReference type="EMBL" id="AKD58828.1"/>
    </source>
</evidence>
<evidence type="ECO:0008006" key="3">
    <source>
        <dbReference type="Google" id="ProtNLM"/>
    </source>
</evidence>
<dbReference type="Gene3D" id="3.40.50.1110">
    <property type="entry name" value="SGNH hydrolase"/>
    <property type="match status" value="1"/>
</dbReference>
<dbReference type="InterPro" id="IPR013783">
    <property type="entry name" value="Ig-like_fold"/>
</dbReference>
<reference evidence="1 2" key="1">
    <citation type="journal article" date="2014" name="Curr. Microbiol.">
        <title>Spirosoma radiotolerans sp. nov., a gamma-radiation-resistant bacterium isolated from gamma ray-irradiated soil.</title>
        <authorList>
            <person name="Lee J.J."/>
            <person name="Srinivasan S."/>
            <person name="Lim S."/>
            <person name="Joe M."/>
            <person name="Im S."/>
            <person name="Bae S.I."/>
            <person name="Park K.R."/>
            <person name="Han J.H."/>
            <person name="Park S.H."/>
            <person name="Joo B.M."/>
            <person name="Park S.J."/>
            <person name="Kim M.K."/>
        </authorList>
    </citation>
    <scope>NUCLEOTIDE SEQUENCE [LARGE SCALE GENOMIC DNA]</scope>
    <source>
        <strain evidence="1 2">DG5A</strain>
    </source>
</reference>
<dbReference type="AlphaFoldDB" id="A0A0E4A205"/>
<dbReference type="InterPro" id="IPR036514">
    <property type="entry name" value="SGNH_hydro_sf"/>
</dbReference>
<dbReference type="Gene3D" id="2.60.40.10">
    <property type="entry name" value="Immunoglobulins"/>
    <property type="match status" value="1"/>
</dbReference>
<dbReference type="PATRIC" id="fig|1379870.5.peg.5929"/>
<organism evidence="1 2">
    <name type="scientific">Spirosoma radiotolerans</name>
    <dbReference type="NCBI Taxonomy" id="1379870"/>
    <lineage>
        <taxon>Bacteria</taxon>
        <taxon>Pseudomonadati</taxon>
        <taxon>Bacteroidota</taxon>
        <taxon>Cytophagia</taxon>
        <taxon>Cytophagales</taxon>
        <taxon>Cytophagaceae</taxon>
        <taxon>Spirosoma</taxon>
    </lineage>
</organism>
<accession>A0A0E4A205</accession>
<dbReference type="EMBL" id="CP010429">
    <property type="protein sequence ID" value="AKD58828.1"/>
    <property type="molecule type" value="Genomic_DNA"/>
</dbReference>
<dbReference type="SUPFAM" id="SSF52266">
    <property type="entry name" value="SGNH hydrolase"/>
    <property type="match status" value="1"/>
</dbReference>
<evidence type="ECO:0000313" key="2">
    <source>
        <dbReference type="Proteomes" id="UP000033054"/>
    </source>
</evidence>
<gene>
    <name evidence="1" type="ORF">SD10_27515</name>
</gene>
<dbReference type="HOGENOM" id="CLU_997165_0_0_10"/>
<dbReference type="STRING" id="1379870.SD10_27515"/>
<dbReference type="KEGG" id="srd:SD10_27515"/>
<name>A0A0E4A205_9BACT</name>